<keyword evidence="4" id="KW-0175">Coiled coil</keyword>
<evidence type="ECO:0000256" key="4">
    <source>
        <dbReference type="SAM" id="Coils"/>
    </source>
</evidence>
<dbReference type="InterPro" id="IPR027443">
    <property type="entry name" value="IPNS-like_sf"/>
</dbReference>
<dbReference type="InterPro" id="IPR005123">
    <property type="entry name" value="Oxoglu/Fe-dep_dioxygenase_dom"/>
</dbReference>
<evidence type="ECO:0000256" key="1">
    <source>
        <dbReference type="ARBA" id="ARBA00022723"/>
    </source>
</evidence>
<dbReference type="Pfam" id="PF22936">
    <property type="entry name" value="Pol_BBD"/>
    <property type="match status" value="1"/>
</dbReference>
<name>A0A803MDK0_CHEQI</name>
<dbReference type="Pfam" id="PF03171">
    <property type="entry name" value="2OG-FeII_Oxy"/>
    <property type="match status" value="1"/>
</dbReference>
<dbReference type="Gramene" id="AUR62027543-RA">
    <property type="protein sequence ID" value="AUR62027543-RA:cds"/>
    <property type="gene ID" value="AUR62027543"/>
</dbReference>
<dbReference type="Gene3D" id="2.60.120.330">
    <property type="entry name" value="B-lactam Antibiotic, Isopenicillin N Synthase, Chain"/>
    <property type="match status" value="1"/>
</dbReference>
<dbReference type="InterPro" id="IPR054722">
    <property type="entry name" value="PolX-like_BBD"/>
</dbReference>
<feature type="domain" description="Fe2OG dioxygenase" evidence="5">
    <location>
        <begin position="238"/>
        <end position="340"/>
    </location>
</feature>
<dbReference type="GO" id="GO:0046872">
    <property type="term" value="F:metal ion binding"/>
    <property type="evidence" value="ECO:0007669"/>
    <property type="project" value="UniProtKB-KW"/>
</dbReference>
<dbReference type="InterPro" id="IPR044861">
    <property type="entry name" value="IPNS-like_FE2OG_OXY"/>
</dbReference>
<evidence type="ECO:0000313" key="6">
    <source>
        <dbReference type="EnsemblPlants" id="AUR62027543-RA:cds"/>
    </source>
</evidence>
<dbReference type="GO" id="GO:0016491">
    <property type="term" value="F:oxidoreductase activity"/>
    <property type="evidence" value="ECO:0007669"/>
    <property type="project" value="UniProtKB-KW"/>
</dbReference>
<dbReference type="Pfam" id="PF13976">
    <property type="entry name" value="gag_pre-integrs"/>
    <property type="match status" value="1"/>
</dbReference>
<organism evidence="6 7">
    <name type="scientific">Chenopodium quinoa</name>
    <name type="common">Quinoa</name>
    <dbReference type="NCBI Taxonomy" id="63459"/>
    <lineage>
        <taxon>Eukaryota</taxon>
        <taxon>Viridiplantae</taxon>
        <taxon>Streptophyta</taxon>
        <taxon>Embryophyta</taxon>
        <taxon>Tracheophyta</taxon>
        <taxon>Spermatophyta</taxon>
        <taxon>Magnoliopsida</taxon>
        <taxon>eudicotyledons</taxon>
        <taxon>Gunneridae</taxon>
        <taxon>Pentapetalae</taxon>
        <taxon>Caryophyllales</taxon>
        <taxon>Chenopodiaceae</taxon>
        <taxon>Chenopodioideae</taxon>
        <taxon>Atripliceae</taxon>
        <taxon>Chenopodium</taxon>
    </lineage>
</organism>
<dbReference type="EnsemblPlants" id="AUR62027543-RA">
    <property type="protein sequence ID" value="AUR62027543-RA:cds"/>
    <property type="gene ID" value="AUR62027543"/>
</dbReference>
<evidence type="ECO:0000259" key="5">
    <source>
        <dbReference type="PROSITE" id="PS51471"/>
    </source>
</evidence>
<comment type="similarity">
    <text evidence="3">Belongs to the iron/ascorbate-dependent oxidoreductase family.</text>
</comment>
<keyword evidence="2 3" id="KW-0408">Iron</keyword>
<evidence type="ECO:0000256" key="3">
    <source>
        <dbReference type="RuleBase" id="RU003682"/>
    </source>
</evidence>
<sequence length="394" mass="44340">MTGNKDMFIKLDMGVANQVTLGDGKKANVEGRGVIAVNSKANNTKYIHDVLYVPNLTHNLLSVGKLVQRGYSANFDNGECIVTDKKSGTILAKVQMADNKVFPLHMPQKKLALQANVMDESYLWHLRYGHLNQKGLQLLKQKDMVVGLPHIDRNIQVCEGCIYGKMHHLPFPKTSWRAKAPLELVHADIFGPTRNPSLQNKRDALENYSTEVDKLSRKILDFMAKALNFDNDGNVFGEISQAMRMNYYPPCSQSEKVIGIVPHTDATALITILLQLNEIEGLQINKDNKWIAVDPPPDAFIVNIGDILEIMSNGMYRSVMHRAVVNATKERLSIATFVSPSLDREIGPNPRLINSINRAKFKRISMKDYWKGFVDRPLDGRRYLDGVRIVDDDA</sequence>
<evidence type="ECO:0000313" key="7">
    <source>
        <dbReference type="Proteomes" id="UP000596660"/>
    </source>
</evidence>
<keyword evidence="3" id="KW-0560">Oxidoreductase</keyword>
<reference evidence="6" key="1">
    <citation type="journal article" date="2017" name="Nature">
        <title>The genome of Chenopodium quinoa.</title>
        <authorList>
            <person name="Jarvis D.E."/>
            <person name="Ho Y.S."/>
            <person name="Lightfoot D.J."/>
            <person name="Schmoeckel S.M."/>
            <person name="Li B."/>
            <person name="Borm T.J.A."/>
            <person name="Ohyanagi H."/>
            <person name="Mineta K."/>
            <person name="Michell C.T."/>
            <person name="Saber N."/>
            <person name="Kharbatia N.M."/>
            <person name="Rupper R.R."/>
            <person name="Sharp A.R."/>
            <person name="Dally N."/>
            <person name="Boughton B.A."/>
            <person name="Woo Y.H."/>
            <person name="Gao G."/>
            <person name="Schijlen E.G.W.M."/>
            <person name="Guo X."/>
            <person name="Momin A.A."/>
            <person name="Negrao S."/>
            <person name="Al-Babili S."/>
            <person name="Gehring C."/>
            <person name="Roessner U."/>
            <person name="Jung C."/>
            <person name="Murphy K."/>
            <person name="Arold S.T."/>
            <person name="Gojobori T."/>
            <person name="van der Linden C.G."/>
            <person name="van Loo E.N."/>
            <person name="Jellen E.N."/>
            <person name="Maughan P.J."/>
            <person name="Tester M."/>
        </authorList>
    </citation>
    <scope>NUCLEOTIDE SEQUENCE [LARGE SCALE GENOMIC DNA]</scope>
    <source>
        <strain evidence="6">cv. PI 614886</strain>
    </source>
</reference>
<keyword evidence="7" id="KW-1185">Reference proteome</keyword>
<evidence type="ECO:0000256" key="2">
    <source>
        <dbReference type="ARBA" id="ARBA00023004"/>
    </source>
</evidence>
<feature type="coiled-coil region" evidence="4">
    <location>
        <begin position="198"/>
        <end position="225"/>
    </location>
</feature>
<dbReference type="Proteomes" id="UP000596660">
    <property type="component" value="Unplaced"/>
</dbReference>
<dbReference type="SUPFAM" id="SSF51197">
    <property type="entry name" value="Clavaminate synthase-like"/>
    <property type="match status" value="1"/>
</dbReference>
<accession>A0A803MDK0</accession>
<dbReference type="PANTHER" id="PTHR47991">
    <property type="entry name" value="OXOGLUTARATE/IRON-DEPENDENT DIOXYGENASE"/>
    <property type="match status" value="1"/>
</dbReference>
<dbReference type="AlphaFoldDB" id="A0A803MDK0"/>
<reference evidence="6" key="2">
    <citation type="submission" date="2021-03" db="UniProtKB">
        <authorList>
            <consortium name="EnsemblPlants"/>
        </authorList>
    </citation>
    <scope>IDENTIFICATION</scope>
</reference>
<keyword evidence="1 3" id="KW-0479">Metal-binding</keyword>
<protein>
    <recommendedName>
        <fullName evidence="5">Fe2OG dioxygenase domain-containing protein</fullName>
    </recommendedName>
</protein>
<proteinExistence type="inferred from homology"/>
<dbReference type="InterPro" id="IPR050295">
    <property type="entry name" value="Plant_2OG-oxidoreductases"/>
</dbReference>
<dbReference type="InterPro" id="IPR025724">
    <property type="entry name" value="GAG-pre-integrase_dom"/>
</dbReference>
<dbReference type="PROSITE" id="PS51471">
    <property type="entry name" value="FE2OG_OXY"/>
    <property type="match status" value="1"/>
</dbReference>